<dbReference type="EMBL" id="UYWW01000751">
    <property type="protein sequence ID" value="VDM09229.1"/>
    <property type="molecule type" value="Genomic_DNA"/>
</dbReference>
<name>J9F540_WUCBA</name>
<dbReference type="Proteomes" id="UP000004810">
    <property type="component" value="Unassembled WGS sequence"/>
</dbReference>
<sequence length="90" mass="9585">MTSSLYRSPSLCSSATPNVSLDMHDQEVIAFPQSGELNSDIAIQVGPESKLSAISSSSNTGNIPKFFEPAETLPPSNAPMSPLLYSLQKQ</sequence>
<dbReference type="OrthoDB" id="5860846at2759"/>
<evidence type="ECO:0000313" key="3">
    <source>
        <dbReference type="EMBL" id="VDM09229.1"/>
    </source>
</evidence>
<organism evidence="2 4">
    <name type="scientific">Wuchereria bancrofti</name>
    <dbReference type="NCBI Taxonomy" id="6293"/>
    <lineage>
        <taxon>Eukaryota</taxon>
        <taxon>Metazoa</taxon>
        <taxon>Ecdysozoa</taxon>
        <taxon>Nematoda</taxon>
        <taxon>Chromadorea</taxon>
        <taxon>Rhabditida</taxon>
        <taxon>Spirurina</taxon>
        <taxon>Spiruromorpha</taxon>
        <taxon>Filarioidea</taxon>
        <taxon>Onchocercidae</taxon>
        <taxon>Wuchereria</taxon>
    </lineage>
</organism>
<evidence type="ECO:0000313" key="2">
    <source>
        <dbReference type="EMBL" id="EJW84577.1"/>
    </source>
</evidence>
<dbReference type="EMBL" id="ADBV01001557">
    <property type="protein sequence ID" value="EJW84577.1"/>
    <property type="molecule type" value="Genomic_DNA"/>
</dbReference>
<feature type="region of interest" description="Disordered" evidence="1">
    <location>
        <begin position="65"/>
        <end position="90"/>
    </location>
</feature>
<dbReference type="Proteomes" id="UP000270924">
    <property type="component" value="Unassembled WGS sequence"/>
</dbReference>
<dbReference type="AlphaFoldDB" id="J9F540"/>
<protein>
    <submittedName>
        <fullName evidence="2">Uncharacterized protein</fullName>
    </submittedName>
</protein>
<accession>J9F540</accession>
<proteinExistence type="predicted"/>
<gene>
    <name evidence="3" type="ORF">WBA_LOCUS2615</name>
    <name evidence="2" type="ORF">WUBG_04512</name>
</gene>
<dbReference type="OMA" id="VGIQIEP"/>
<reference evidence="4" key="1">
    <citation type="submission" date="2012-08" db="EMBL/GenBank/DDBJ databases">
        <title>The Genome Sequence of Wuchereria bancrofti.</title>
        <authorList>
            <person name="Nutman T.B."/>
            <person name="Fink D.L."/>
            <person name="Russ C."/>
            <person name="Young S."/>
            <person name="Zeng Q."/>
            <person name="Koehrsen M."/>
            <person name="Alvarado L."/>
            <person name="Berlin A."/>
            <person name="Chapman S.B."/>
            <person name="Chen Z."/>
            <person name="Freedman E."/>
            <person name="Gellesch M."/>
            <person name="Goldberg J."/>
            <person name="Griggs A."/>
            <person name="Gujja S."/>
            <person name="Heilman E.R."/>
            <person name="Heiman D."/>
            <person name="Hepburn T."/>
            <person name="Howarth C."/>
            <person name="Jen D."/>
            <person name="Larson L."/>
            <person name="Lewis B."/>
            <person name="Mehta T."/>
            <person name="Park D."/>
            <person name="Pearson M."/>
            <person name="Roberts A."/>
            <person name="Saif S."/>
            <person name="Shea T."/>
            <person name="Shenoy N."/>
            <person name="Sisk P."/>
            <person name="Stolte C."/>
            <person name="Sykes S."/>
            <person name="Walk T."/>
            <person name="White J."/>
            <person name="Yandava C."/>
            <person name="Haas B."/>
            <person name="Henn M.R."/>
            <person name="Nusbaum C."/>
            <person name="Birren B."/>
        </authorList>
    </citation>
    <scope>NUCLEOTIDE SEQUENCE [LARGE SCALE GENOMIC DNA]</scope>
    <source>
        <strain evidence="4">NA</strain>
    </source>
</reference>
<reference evidence="2" key="2">
    <citation type="submission" date="2012-08" db="EMBL/GenBank/DDBJ databases">
        <title>The Genome Sequence of Wuchereria bancrofti.</title>
        <authorList>
            <consortium name="The Broad Institute Genome Sequencing Platform"/>
            <consortium name="Broad Institute Genome Sequencing Center for Infectious Disease"/>
            <person name="Nutman T.B."/>
            <person name="Fink D.L."/>
            <person name="Russ C."/>
            <person name="Young S."/>
            <person name="Zeng Q."/>
            <person name="Koehrsen M."/>
            <person name="Alvarado L."/>
            <person name="Berlin A."/>
            <person name="Borenstein D."/>
            <person name="Chapman S.B."/>
            <person name="Chen Z."/>
            <person name="Engels R."/>
            <person name="Freedman E."/>
            <person name="Gellesch M."/>
            <person name="Goldberg J."/>
            <person name="Griggs A."/>
            <person name="Gujja S."/>
            <person name="Heilman E.R."/>
            <person name="Heiman D."/>
            <person name="Hepburn T."/>
            <person name="Howarth C."/>
            <person name="Jen D."/>
            <person name="Larson L."/>
            <person name="Lewis B."/>
            <person name="Mehta T."/>
            <person name="Park D."/>
            <person name="Pearson M."/>
            <person name="Richards J."/>
            <person name="Roberts A."/>
            <person name="Saif S."/>
            <person name="Shea T."/>
            <person name="Shenoy N."/>
            <person name="Sisk P."/>
            <person name="Stolte C."/>
            <person name="Sykes S."/>
            <person name="Walk T."/>
            <person name="White J."/>
            <person name="Yandava C."/>
            <person name="Haas B."/>
            <person name="Henn M.R."/>
            <person name="Nusbaum C."/>
            <person name="Birren B."/>
        </authorList>
    </citation>
    <scope>NUCLEOTIDE SEQUENCE</scope>
</reference>
<keyword evidence="5" id="KW-1185">Reference proteome</keyword>
<dbReference type="InParanoid" id="J9F540"/>
<reference evidence="3 5" key="3">
    <citation type="submission" date="2018-11" db="EMBL/GenBank/DDBJ databases">
        <authorList>
            <consortium name="Pathogen Informatics"/>
        </authorList>
    </citation>
    <scope>NUCLEOTIDE SEQUENCE [LARGE SCALE GENOMIC DNA]</scope>
</reference>
<evidence type="ECO:0000313" key="5">
    <source>
        <dbReference type="Proteomes" id="UP000270924"/>
    </source>
</evidence>
<evidence type="ECO:0000313" key="4">
    <source>
        <dbReference type="Proteomes" id="UP000004810"/>
    </source>
</evidence>
<evidence type="ECO:0000256" key="1">
    <source>
        <dbReference type="SAM" id="MobiDB-lite"/>
    </source>
</evidence>